<organism evidence="10 11">
    <name type="scientific">Malassezia equina</name>
    <dbReference type="NCBI Taxonomy" id="1381935"/>
    <lineage>
        <taxon>Eukaryota</taxon>
        <taxon>Fungi</taxon>
        <taxon>Dikarya</taxon>
        <taxon>Basidiomycota</taxon>
        <taxon>Ustilaginomycotina</taxon>
        <taxon>Malasseziomycetes</taxon>
        <taxon>Malasseziales</taxon>
        <taxon>Malasseziaceae</taxon>
        <taxon>Malassezia</taxon>
    </lineage>
</organism>
<feature type="domain" description="J" evidence="8">
    <location>
        <begin position="27"/>
        <end position="89"/>
    </location>
</feature>
<dbReference type="PRINTS" id="PR00625">
    <property type="entry name" value="JDOMAIN"/>
</dbReference>
<dbReference type="CDD" id="cd06257">
    <property type="entry name" value="DnaJ"/>
    <property type="match status" value="1"/>
</dbReference>
<evidence type="ECO:0000313" key="10">
    <source>
        <dbReference type="EMBL" id="WFD24944.1"/>
    </source>
</evidence>
<feature type="domain" description="CR-type" evidence="9">
    <location>
        <begin position="146"/>
        <end position="229"/>
    </location>
</feature>
<keyword evidence="2" id="KW-0677">Repeat</keyword>
<dbReference type="GO" id="GO:0051082">
    <property type="term" value="F:unfolded protein binding"/>
    <property type="evidence" value="ECO:0007669"/>
    <property type="project" value="InterPro"/>
</dbReference>
<dbReference type="EMBL" id="CP119907">
    <property type="protein sequence ID" value="WFD24944.1"/>
    <property type="molecule type" value="Genomic_DNA"/>
</dbReference>
<evidence type="ECO:0000313" key="11">
    <source>
        <dbReference type="Proteomes" id="UP001214415"/>
    </source>
</evidence>
<dbReference type="InterPro" id="IPR036410">
    <property type="entry name" value="HSP_DnaJ_Cys-rich_dom_sf"/>
</dbReference>
<dbReference type="PROSITE" id="PS51188">
    <property type="entry name" value="ZF_CR"/>
    <property type="match status" value="1"/>
</dbReference>
<dbReference type="AlphaFoldDB" id="A0AAF0EHS0"/>
<keyword evidence="3 6" id="KW-0863">Zinc-finger</keyword>
<keyword evidence="1 6" id="KW-0479">Metal-binding</keyword>
<dbReference type="FunFam" id="2.10.230.10:FF:000002">
    <property type="entry name" value="Molecular chaperone DnaJ"/>
    <property type="match status" value="1"/>
</dbReference>
<name>A0AAF0EHS0_9BASI</name>
<dbReference type="Gene3D" id="2.60.260.20">
    <property type="entry name" value="Urease metallochaperone UreE, N-terminal domain"/>
    <property type="match status" value="2"/>
</dbReference>
<dbReference type="InterPro" id="IPR036869">
    <property type="entry name" value="J_dom_sf"/>
</dbReference>
<dbReference type="InterPro" id="IPR018253">
    <property type="entry name" value="DnaJ_domain_CS"/>
</dbReference>
<feature type="chain" id="PRO_5041980784" evidence="7">
    <location>
        <begin position="25"/>
        <end position="381"/>
    </location>
</feature>
<dbReference type="SMART" id="SM00271">
    <property type="entry name" value="DnaJ"/>
    <property type="match status" value="1"/>
</dbReference>
<proteinExistence type="predicted"/>
<dbReference type="CDD" id="cd10719">
    <property type="entry name" value="DnaJ_zf"/>
    <property type="match status" value="1"/>
</dbReference>
<dbReference type="InterPro" id="IPR044713">
    <property type="entry name" value="DNJA1/2-like"/>
</dbReference>
<evidence type="ECO:0000259" key="9">
    <source>
        <dbReference type="PROSITE" id="PS51188"/>
    </source>
</evidence>
<dbReference type="Gene3D" id="2.10.230.10">
    <property type="entry name" value="Heat shock protein DnaJ, cysteine-rich domain"/>
    <property type="match status" value="1"/>
</dbReference>
<reference evidence="10" key="1">
    <citation type="submission" date="2023-03" db="EMBL/GenBank/DDBJ databases">
        <title>Mating type loci evolution in Malassezia.</title>
        <authorList>
            <person name="Coelho M.A."/>
        </authorList>
    </citation>
    <scope>NUCLEOTIDE SEQUENCE</scope>
    <source>
        <strain evidence="10">CBS 12830</strain>
    </source>
</reference>
<gene>
    <name evidence="10" type="primary">SCJ1</name>
    <name evidence="10" type="ORF">MEQU1_003651</name>
</gene>
<dbReference type="InterPro" id="IPR001623">
    <property type="entry name" value="DnaJ_domain"/>
</dbReference>
<evidence type="ECO:0000256" key="7">
    <source>
        <dbReference type="SAM" id="SignalP"/>
    </source>
</evidence>
<dbReference type="GO" id="GO:0008270">
    <property type="term" value="F:zinc ion binding"/>
    <property type="evidence" value="ECO:0007669"/>
    <property type="project" value="UniProtKB-KW"/>
</dbReference>
<keyword evidence="5" id="KW-0143">Chaperone</keyword>
<dbReference type="Gene3D" id="1.10.287.110">
    <property type="entry name" value="DnaJ domain"/>
    <property type="match status" value="1"/>
</dbReference>
<evidence type="ECO:0000256" key="1">
    <source>
        <dbReference type="ARBA" id="ARBA00022723"/>
    </source>
</evidence>
<dbReference type="PROSITE" id="PS00636">
    <property type="entry name" value="DNAJ_1"/>
    <property type="match status" value="1"/>
</dbReference>
<feature type="signal peptide" evidence="7">
    <location>
        <begin position="1"/>
        <end position="24"/>
    </location>
</feature>
<evidence type="ECO:0000256" key="3">
    <source>
        <dbReference type="ARBA" id="ARBA00022771"/>
    </source>
</evidence>
<dbReference type="SUPFAM" id="SSF57938">
    <property type="entry name" value="DnaJ/Hsp40 cysteine-rich domain"/>
    <property type="match status" value="1"/>
</dbReference>
<dbReference type="GO" id="GO:0006457">
    <property type="term" value="P:protein folding"/>
    <property type="evidence" value="ECO:0007669"/>
    <property type="project" value="InterPro"/>
</dbReference>
<keyword evidence="7" id="KW-0732">Signal</keyword>
<sequence length="381" mass="42276">MLARVSTTALLLGLLVYLPLLVAAARDWYEVLGVSRHASERDIKSAYRKKARHIHPDKHPDRAEEFMELTEAYQTLSDPELRSIYDRYGADAAQQHQAKKDSGHQDPLDLFRQFFGGGASGGADTTPKGPTKIYQASVPLADVYIGRSFTIEHERTVVCPACFGSGAHSSEHIHTCSQCQGRGVQMMRQQIMPGFVTNVQMQCPHCNGAGRTIAKLCGRCRGQRVLHDKTEIEVEVEAGAREGYEYVLEEMGDQSPDMEAGDVVVQVTSDAGPGDLRRLGHHLYTTEALSLHEALLGFDRTFHHYDGHTVRLRRTEVTQPGFVMRVEDEGMPIPVDERDQAGGRLHGDLFVEFRVVLPKLDAEARAQLGQVLAPPMAHTEL</sequence>
<evidence type="ECO:0000256" key="6">
    <source>
        <dbReference type="PROSITE-ProRule" id="PRU00546"/>
    </source>
</evidence>
<dbReference type="Pfam" id="PF00684">
    <property type="entry name" value="DnaJ_CXXCXGXG"/>
    <property type="match status" value="1"/>
</dbReference>
<dbReference type="PROSITE" id="PS50076">
    <property type="entry name" value="DNAJ_2"/>
    <property type="match status" value="1"/>
</dbReference>
<dbReference type="InterPro" id="IPR008971">
    <property type="entry name" value="HSP40/DnaJ_pept-bd"/>
</dbReference>
<dbReference type="InterPro" id="IPR002939">
    <property type="entry name" value="DnaJ_C"/>
</dbReference>
<evidence type="ECO:0000256" key="4">
    <source>
        <dbReference type="ARBA" id="ARBA00022833"/>
    </source>
</evidence>
<dbReference type="SUPFAM" id="SSF46565">
    <property type="entry name" value="Chaperone J-domain"/>
    <property type="match status" value="1"/>
</dbReference>
<keyword evidence="11" id="KW-1185">Reference proteome</keyword>
<dbReference type="SUPFAM" id="SSF49493">
    <property type="entry name" value="HSP40/DnaJ peptide-binding domain"/>
    <property type="match status" value="2"/>
</dbReference>
<keyword evidence="4 6" id="KW-0862">Zinc</keyword>
<dbReference type="Pfam" id="PF01556">
    <property type="entry name" value="DnaJ_C"/>
    <property type="match status" value="1"/>
</dbReference>
<evidence type="ECO:0000256" key="2">
    <source>
        <dbReference type="ARBA" id="ARBA00022737"/>
    </source>
</evidence>
<dbReference type="CDD" id="cd10747">
    <property type="entry name" value="DnaJ_C"/>
    <property type="match status" value="1"/>
</dbReference>
<accession>A0AAF0EHS0</accession>
<dbReference type="Proteomes" id="UP001214415">
    <property type="component" value="Chromosome 8"/>
</dbReference>
<dbReference type="Pfam" id="PF00226">
    <property type="entry name" value="DnaJ"/>
    <property type="match status" value="1"/>
</dbReference>
<evidence type="ECO:0000256" key="5">
    <source>
        <dbReference type="ARBA" id="ARBA00023186"/>
    </source>
</evidence>
<dbReference type="InterPro" id="IPR001305">
    <property type="entry name" value="HSP_DnaJ_Cys-rich_dom"/>
</dbReference>
<feature type="zinc finger region" description="CR-type" evidence="6">
    <location>
        <begin position="146"/>
        <end position="229"/>
    </location>
</feature>
<dbReference type="GO" id="GO:0030544">
    <property type="term" value="F:Hsp70 protein binding"/>
    <property type="evidence" value="ECO:0007669"/>
    <property type="project" value="InterPro"/>
</dbReference>
<dbReference type="PANTHER" id="PTHR43888">
    <property type="entry name" value="DNAJ-LIKE-2, ISOFORM A-RELATED"/>
    <property type="match status" value="1"/>
</dbReference>
<protein>
    <submittedName>
        <fullName evidence="10">DnaJ- protein scj1</fullName>
    </submittedName>
</protein>
<evidence type="ECO:0000259" key="8">
    <source>
        <dbReference type="PROSITE" id="PS50076"/>
    </source>
</evidence>